<proteinExistence type="predicted"/>
<gene>
    <name evidence="4" type="ORF">MNBD_ALPHA03-332</name>
</gene>
<dbReference type="PROSITE" id="PS50075">
    <property type="entry name" value="CARRIER"/>
    <property type="match status" value="1"/>
</dbReference>
<protein>
    <recommendedName>
        <fullName evidence="3">Carrier domain-containing protein</fullName>
    </recommendedName>
</protein>
<feature type="domain" description="Carrier" evidence="3">
    <location>
        <begin position="5"/>
        <end position="82"/>
    </location>
</feature>
<dbReference type="PANTHER" id="PTHR20863">
    <property type="entry name" value="ACYL CARRIER PROTEIN"/>
    <property type="match status" value="1"/>
</dbReference>
<dbReference type="Pfam" id="PF00550">
    <property type="entry name" value="PP-binding"/>
    <property type="match status" value="1"/>
</dbReference>
<reference evidence="4" key="1">
    <citation type="submission" date="2018-06" db="EMBL/GenBank/DDBJ databases">
        <authorList>
            <person name="Zhirakovskaya E."/>
        </authorList>
    </citation>
    <scope>NUCLEOTIDE SEQUENCE</scope>
</reference>
<dbReference type="PANTHER" id="PTHR20863:SF76">
    <property type="entry name" value="CARRIER DOMAIN-CONTAINING PROTEIN"/>
    <property type="match status" value="1"/>
</dbReference>
<dbReference type="InterPro" id="IPR009081">
    <property type="entry name" value="PP-bd_ACP"/>
</dbReference>
<sequence length="85" mass="9740">MYMTQTVDEIFEQICKIIAPFNKKNIPITKDSLFSVDLELDSLNVMDILSEIEDEFDITVPLNMLPDLETVGQFAETVKQLLSEQ</sequence>
<evidence type="ECO:0000256" key="1">
    <source>
        <dbReference type="ARBA" id="ARBA00022450"/>
    </source>
</evidence>
<keyword evidence="2" id="KW-0597">Phosphoprotein</keyword>
<name>A0A3B1AQE1_9ZZZZ</name>
<organism evidence="4">
    <name type="scientific">hydrothermal vent metagenome</name>
    <dbReference type="NCBI Taxonomy" id="652676"/>
    <lineage>
        <taxon>unclassified sequences</taxon>
        <taxon>metagenomes</taxon>
        <taxon>ecological metagenomes</taxon>
    </lineage>
</organism>
<dbReference type="SUPFAM" id="SSF47336">
    <property type="entry name" value="ACP-like"/>
    <property type="match status" value="1"/>
</dbReference>
<evidence type="ECO:0000256" key="2">
    <source>
        <dbReference type="ARBA" id="ARBA00022553"/>
    </source>
</evidence>
<dbReference type="GO" id="GO:0000036">
    <property type="term" value="F:acyl carrier activity"/>
    <property type="evidence" value="ECO:0007669"/>
    <property type="project" value="TreeGrafter"/>
</dbReference>
<keyword evidence="1" id="KW-0596">Phosphopantetheine</keyword>
<dbReference type="AlphaFoldDB" id="A0A3B1AQE1"/>
<accession>A0A3B1AQE1</accession>
<dbReference type="EMBL" id="UOFW01000006">
    <property type="protein sequence ID" value="VAX02024.1"/>
    <property type="molecule type" value="Genomic_DNA"/>
</dbReference>
<dbReference type="Gene3D" id="1.10.1200.10">
    <property type="entry name" value="ACP-like"/>
    <property type="match status" value="1"/>
</dbReference>
<evidence type="ECO:0000313" key="4">
    <source>
        <dbReference type="EMBL" id="VAX02024.1"/>
    </source>
</evidence>
<dbReference type="InterPro" id="IPR036736">
    <property type="entry name" value="ACP-like_sf"/>
</dbReference>
<dbReference type="InterPro" id="IPR003231">
    <property type="entry name" value="ACP"/>
</dbReference>
<evidence type="ECO:0000259" key="3">
    <source>
        <dbReference type="PROSITE" id="PS50075"/>
    </source>
</evidence>
<dbReference type="GO" id="GO:0000035">
    <property type="term" value="F:acyl binding"/>
    <property type="evidence" value="ECO:0007669"/>
    <property type="project" value="TreeGrafter"/>
</dbReference>